<reference evidence="1" key="1">
    <citation type="submission" date="2021-04" db="EMBL/GenBank/DDBJ databases">
        <title>Genomes of microviruses identified in yellow-bellied marmot fecal samples.</title>
        <authorList>
            <person name="Varsani A."/>
            <person name="Kraberger S."/>
            <person name="Chatterjee A."/>
            <person name="Richet C."/>
            <person name="Fontenele R.S."/>
            <person name="Schmidlin K."/>
            <person name="Blumstein D.T."/>
        </authorList>
    </citation>
    <scope>NUCLEOTIDE SEQUENCE</scope>
    <source>
        <strain evidence="1">Mar10</strain>
    </source>
</reference>
<dbReference type="EMBL" id="MZ089756">
    <property type="protein sequence ID" value="QXN75031.1"/>
    <property type="molecule type" value="Genomic_DNA"/>
</dbReference>
<organism evidence="1">
    <name type="scientific">Microvirus mar10</name>
    <dbReference type="NCBI Taxonomy" id="2851142"/>
    <lineage>
        <taxon>Viruses</taxon>
        <taxon>Monodnaviria</taxon>
        <taxon>Sangervirae</taxon>
        <taxon>Phixviricota</taxon>
        <taxon>Malgrandaviricetes</taxon>
        <taxon>Petitvirales</taxon>
        <taxon>Microviridae</taxon>
    </lineage>
</organism>
<protein>
    <submittedName>
        <fullName evidence="1">Nonstructural protein</fullName>
    </submittedName>
</protein>
<name>A0A8F5MKG3_9VIRU</name>
<evidence type="ECO:0000313" key="1">
    <source>
        <dbReference type="EMBL" id="QXN75031.1"/>
    </source>
</evidence>
<accession>A0A8F5MKG3</accession>
<proteinExistence type="predicted"/>
<dbReference type="InterPro" id="IPR046781">
    <property type="entry name" value="Phage_ORF5"/>
</dbReference>
<sequence length="114" mass="12847">MKFALKRSVILVFIVQKKMFHVKQNKFIKEFFIMDMLLFTIYDKVSGIYSEPFTAVNEDVARRRFKQICGSQPILGGDLQLYKLGSFNSASGVVSDNNNVLDMPVFVEGGVANG</sequence>
<dbReference type="Pfam" id="PF20577">
    <property type="entry name" value="Phage_ORF5"/>
    <property type="match status" value="1"/>
</dbReference>